<evidence type="ECO:0000256" key="5">
    <source>
        <dbReference type="ARBA" id="ARBA00022519"/>
    </source>
</evidence>
<dbReference type="Pfam" id="PF03934">
    <property type="entry name" value="T2SSK"/>
    <property type="match status" value="1"/>
</dbReference>
<keyword evidence="6" id="KW-0812">Transmembrane</keyword>
<sequence length="354" mass="37603">MKPQRAQRGAALLAAMLTVTLVATFAAAALWQQWRSAEIEAAERTRMQSAWVLIGALDWSRIILREDGNSPVGQRTDNLSEPWAIPLEEARLTSFLAADKNIASDALEGLPDAFLSGRIIDAQSKLNATNLIQRDMKGTKALAAFRKLFTTLGLPAQEAELLASNLRQAAAGTAVASAAAAASAATTATAAGATAAGTTANTSTESGDNLMAPLMPQQVSQLVWLGLSPTTVAAIEPYVTVLPEPTTLNLNTASAVALAASIDQLDPSTAQQLVAERTRSPFNDIARAQAIAPQADMGSASVGVTTLYFEVFGRLRIDDHWVQEHSLLKRTPNDTVGPRILWRERLAGTQTLPR</sequence>
<dbReference type="PANTHER" id="PTHR38831:SF1">
    <property type="entry name" value="TYPE II SECRETION SYSTEM PROTEIN K-RELATED"/>
    <property type="match status" value="1"/>
</dbReference>
<dbReference type="InterPro" id="IPR049179">
    <property type="entry name" value="T2SSK_SAM-like_2nd"/>
</dbReference>
<evidence type="ECO:0000256" key="10">
    <source>
        <dbReference type="PIRNR" id="PIRNR002786"/>
    </source>
</evidence>
<keyword evidence="3 10" id="KW-0813">Transport</keyword>
<reference evidence="13 14" key="1">
    <citation type="submission" date="2023-07" db="EMBL/GenBank/DDBJ databases">
        <title>Sorghum-associated microbial communities from plants grown in Nebraska, USA.</title>
        <authorList>
            <person name="Schachtman D."/>
        </authorList>
    </citation>
    <scope>NUCLEOTIDE SEQUENCE [LARGE SCALE GENOMIC DNA]</scope>
    <source>
        <strain evidence="13 14">DS1607</strain>
    </source>
</reference>
<dbReference type="RefSeq" id="WP_307690384.1">
    <property type="nucleotide sequence ID" value="NZ_JAUSRO010000008.1"/>
</dbReference>
<feature type="domain" description="T2SS protein K first SAM-like" evidence="12">
    <location>
        <begin position="124"/>
        <end position="244"/>
    </location>
</feature>
<name>A0ABT9S897_9BURK</name>
<evidence type="ECO:0000256" key="1">
    <source>
        <dbReference type="ARBA" id="ARBA00004533"/>
    </source>
</evidence>
<evidence type="ECO:0000256" key="2">
    <source>
        <dbReference type="ARBA" id="ARBA00007246"/>
    </source>
</evidence>
<evidence type="ECO:0000256" key="8">
    <source>
        <dbReference type="ARBA" id="ARBA00022989"/>
    </source>
</evidence>
<keyword evidence="7" id="KW-0653">Protein transport</keyword>
<dbReference type="InterPro" id="IPR005628">
    <property type="entry name" value="GspK"/>
</dbReference>
<evidence type="ECO:0000256" key="9">
    <source>
        <dbReference type="ARBA" id="ARBA00023136"/>
    </source>
</evidence>
<keyword evidence="4 10" id="KW-1003">Cell membrane</keyword>
<evidence type="ECO:0000259" key="12">
    <source>
        <dbReference type="Pfam" id="PF21687"/>
    </source>
</evidence>
<comment type="caution">
    <text evidence="13">The sequence shown here is derived from an EMBL/GenBank/DDBJ whole genome shotgun (WGS) entry which is preliminary data.</text>
</comment>
<dbReference type="EMBL" id="JAUSRO010000008">
    <property type="protein sequence ID" value="MDP9900578.1"/>
    <property type="molecule type" value="Genomic_DNA"/>
</dbReference>
<dbReference type="PIRSF" id="PIRSF002786">
    <property type="entry name" value="XcpX"/>
    <property type="match status" value="1"/>
</dbReference>
<protein>
    <recommendedName>
        <fullName evidence="10">Type II secretion system protein K</fullName>
    </recommendedName>
</protein>
<accession>A0ABT9S897</accession>
<keyword evidence="8" id="KW-1133">Transmembrane helix</keyword>
<dbReference type="Pfam" id="PF21687">
    <property type="entry name" value="T2SSK_1st"/>
    <property type="match status" value="1"/>
</dbReference>
<evidence type="ECO:0000313" key="13">
    <source>
        <dbReference type="EMBL" id="MDP9900578.1"/>
    </source>
</evidence>
<evidence type="ECO:0000256" key="3">
    <source>
        <dbReference type="ARBA" id="ARBA00022448"/>
    </source>
</evidence>
<dbReference type="NCBIfam" id="NF037980">
    <property type="entry name" value="T2SS_GspK"/>
    <property type="match status" value="1"/>
</dbReference>
<keyword evidence="5 10" id="KW-0997">Cell inner membrane</keyword>
<dbReference type="Gene3D" id="1.10.40.60">
    <property type="entry name" value="EpsJ-like"/>
    <property type="match status" value="2"/>
</dbReference>
<evidence type="ECO:0000256" key="6">
    <source>
        <dbReference type="ARBA" id="ARBA00022692"/>
    </source>
</evidence>
<organism evidence="13 14">
    <name type="scientific">Variovorax ginsengisoli</name>
    <dbReference type="NCBI Taxonomy" id="363844"/>
    <lineage>
        <taxon>Bacteria</taxon>
        <taxon>Pseudomonadati</taxon>
        <taxon>Pseudomonadota</taxon>
        <taxon>Betaproteobacteria</taxon>
        <taxon>Burkholderiales</taxon>
        <taxon>Comamonadaceae</taxon>
        <taxon>Variovorax</taxon>
    </lineage>
</organism>
<dbReference type="PANTHER" id="PTHR38831">
    <property type="entry name" value="TYPE II SECRETION SYSTEM PROTEIN K"/>
    <property type="match status" value="1"/>
</dbReference>
<proteinExistence type="inferred from homology"/>
<keyword evidence="9 10" id="KW-0472">Membrane</keyword>
<feature type="domain" description="T2SS protein K second SAM-like" evidence="11">
    <location>
        <begin position="248"/>
        <end position="297"/>
    </location>
</feature>
<comment type="subcellular location">
    <subcellularLocation>
        <location evidence="1 10">Cell inner membrane</location>
    </subcellularLocation>
</comment>
<dbReference type="InterPro" id="IPR049031">
    <property type="entry name" value="T2SSK_SAM-like_1st"/>
</dbReference>
<keyword evidence="14" id="KW-1185">Reference proteome</keyword>
<dbReference type="Proteomes" id="UP001226867">
    <property type="component" value="Unassembled WGS sequence"/>
</dbReference>
<evidence type="ECO:0000256" key="7">
    <source>
        <dbReference type="ARBA" id="ARBA00022927"/>
    </source>
</evidence>
<dbReference type="InterPro" id="IPR038072">
    <property type="entry name" value="GspK_central_sf"/>
</dbReference>
<evidence type="ECO:0000313" key="14">
    <source>
        <dbReference type="Proteomes" id="UP001226867"/>
    </source>
</evidence>
<dbReference type="Gene3D" id="3.30.1300.30">
    <property type="entry name" value="GSPII I/J protein-like"/>
    <property type="match status" value="1"/>
</dbReference>
<evidence type="ECO:0000259" key="11">
    <source>
        <dbReference type="Pfam" id="PF03934"/>
    </source>
</evidence>
<evidence type="ECO:0000256" key="4">
    <source>
        <dbReference type="ARBA" id="ARBA00022475"/>
    </source>
</evidence>
<gene>
    <name evidence="13" type="ORF">J2W36_002844</name>
</gene>
<comment type="similarity">
    <text evidence="2 10">Belongs to the GSP K family.</text>
</comment>